<dbReference type="InterPro" id="IPR036397">
    <property type="entry name" value="RNaseH_sf"/>
</dbReference>
<dbReference type="AlphaFoldDB" id="A0A6M1T6R3"/>
<dbReference type="Gene3D" id="3.30.420.10">
    <property type="entry name" value="Ribonuclease H-like superfamily/Ribonuclease H"/>
    <property type="match status" value="1"/>
</dbReference>
<keyword evidence="3" id="KW-1185">Reference proteome</keyword>
<dbReference type="RefSeq" id="WP_165266730.1">
    <property type="nucleotide sequence ID" value="NZ_JAALLS010000004.1"/>
</dbReference>
<dbReference type="PROSITE" id="PS50994">
    <property type="entry name" value="INTEGRASE"/>
    <property type="match status" value="1"/>
</dbReference>
<gene>
    <name evidence="2" type="ORF">G3569_05090</name>
</gene>
<dbReference type="Proteomes" id="UP000479132">
    <property type="component" value="Unassembled WGS sequence"/>
</dbReference>
<protein>
    <submittedName>
        <fullName evidence="2">DDE-type integrase/transposase/recombinase</fullName>
    </submittedName>
</protein>
<evidence type="ECO:0000259" key="1">
    <source>
        <dbReference type="PROSITE" id="PS50994"/>
    </source>
</evidence>
<reference evidence="2 3" key="1">
    <citation type="submission" date="2020-02" db="EMBL/GenBank/DDBJ databases">
        <title>Aliifodinibius halophilus 2W32, complete genome.</title>
        <authorList>
            <person name="Li Y."/>
            <person name="Wu S."/>
        </authorList>
    </citation>
    <scope>NUCLEOTIDE SEQUENCE [LARGE SCALE GENOMIC DNA]</scope>
    <source>
        <strain evidence="2 3">2W32</strain>
    </source>
</reference>
<sequence length="305" mass="35098">MELIKTHSGRYGLNRSLEAMGIAKSSYYWWLNPPETPRRQANRELRKHLNEAIADHPDYGWRRLLPEVIERSGQTVNHKRLRRLLAEEDLGVKRSVSAPPPSKLHQAIKHAQAAGRMNKVAGRSFAPFEMLSTDFTELSFGSEGSKSWLIAFVDPVSRWIPGWAVGPSANTQLALKALQSVRETYRRLDLSMEGTIIHQDQDPVFRSYRWAREILIEDKAVLSYSENGARGNGWIESLWGRISVEFTPYLQQVETIAELRKLLTDRFTYYLFHRRHSGIEYQTPSKNLKKITNRKIISAELVSPN</sequence>
<dbReference type="GO" id="GO:0003676">
    <property type="term" value="F:nucleic acid binding"/>
    <property type="evidence" value="ECO:0007669"/>
    <property type="project" value="InterPro"/>
</dbReference>
<organism evidence="2 3">
    <name type="scientific">Fodinibius halophilus</name>
    <dbReference type="NCBI Taxonomy" id="1736908"/>
    <lineage>
        <taxon>Bacteria</taxon>
        <taxon>Pseudomonadati</taxon>
        <taxon>Balneolota</taxon>
        <taxon>Balneolia</taxon>
        <taxon>Balneolales</taxon>
        <taxon>Balneolaceae</taxon>
        <taxon>Fodinibius</taxon>
    </lineage>
</organism>
<evidence type="ECO:0000313" key="2">
    <source>
        <dbReference type="EMBL" id="NGP87721.1"/>
    </source>
</evidence>
<comment type="caution">
    <text evidence="2">The sequence shown here is derived from an EMBL/GenBank/DDBJ whole genome shotgun (WGS) entry which is preliminary data.</text>
</comment>
<dbReference type="SUPFAM" id="SSF53098">
    <property type="entry name" value="Ribonuclease H-like"/>
    <property type="match status" value="1"/>
</dbReference>
<dbReference type="InterPro" id="IPR001584">
    <property type="entry name" value="Integrase_cat-core"/>
</dbReference>
<evidence type="ECO:0000313" key="3">
    <source>
        <dbReference type="Proteomes" id="UP000479132"/>
    </source>
</evidence>
<dbReference type="Pfam" id="PF00665">
    <property type="entry name" value="rve"/>
    <property type="match status" value="1"/>
</dbReference>
<feature type="domain" description="Integrase catalytic" evidence="1">
    <location>
        <begin position="123"/>
        <end position="292"/>
    </location>
</feature>
<proteinExistence type="predicted"/>
<accession>A0A6M1T6R3</accession>
<name>A0A6M1T6R3_9BACT</name>
<dbReference type="InterPro" id="IPR012337">
    <property type="entry name" value="RNaseH-like_sf"/>
</dbReference>
<dbReference type="InterPro" id="IPR050900">
    <property type="entry name" value="Transposase_IS3/IS150/IS904"/>
</dbReference>
<dbReference type="PANTHER" id="PTHR46889:SF4">
    <property type="entry name" value="TRANSPOSASE INSO FOR INSERTION SEQUENCE ELEMENT IS911B-RELATED"/>
    <property type="match status" value="1"/>
</dbReference>
<dbReference type="EMBL" id="JAALLS010000004">
    <property type="protein sequence ID" value="NGP87721.1"/>
    <property type="molecule type" value="Genomic_DNA"/>
</dbReference>
<dbReference type="PANTHER" id="PTHR46889">
    <property type="entry name" value="TRANSPOSASE INSF FOR INSERTION SEQUENCE IS3B-RELATED"/>
    <property type="match status" value="1"/>
</dbReference>
<dbReference type="GO" id="GO:0015074">
    <property type="term" value="P:DNA integration"/>
    <property type="evidence" value="ECO:0007669"/>
    <property type="project" value="InterPro"/>
</dbReference>